<dbReference type="Proteomes" id="UP000037084">
    <property type="component" value="Unassembled WGS sequence"/>
</dbReference>
<evidence type="ECO:0000313" key="2">
    <source>
        <dbReference type="Proteomes" id="UP000037084"/>
    </source>
</evidence>
<name>A0A0L8N030_STRVG</name>
<dbReference type="AlphaFoldDB" id="A0A0L8N030"/>
<proteinExistence type="predicted"/>
<comment type="caution">
    <text evidence="1">The sequence shown here is derived from an EMBL/GenBank/DDBJ whole genome shotgun (WGS) entry which is preliminary data.</text>
</comment>
<protein>
    <submittedName>
        <fullName evidence="1">Uncharacterized protein</fullName>
    </submittedName>
</protein>
<dbReference type="OrthoDB" id="3871906at2"/>
<evidence type="ECO:0000313" key="1">
    <source>
        <dbReference type="EMBL" id="KOG56027.1"/>
    </source>
</evidence>
<organism evidence="1 2">
    <name type="scientific">Streptomyces virginiae</name>
    <name type="common">Streptomyces cinnamonensis</name>
    <dbReference type="NCBI Taxonomy" id="1961"/>
    <lineage>
        <taxon>Bacteria</taxon>
        <taxon>Bacillati</taxon>
        <taxon>Actinomycetota</taxon>
        <taxon>Actinomycetes</taxon>
        <taxon>Kitasatosporales</taxon>
        <taxon>Streptomycetaceae</taxon>
        <taxon>Streptomyces</taxon>
    </lineage>
</organism>
<dbReference type="RefSeq" id="WP_063785484.1">
    <property type="nucleotide sequence ID" value="NZ_LGUV01000065.1"/>
</dbReference>
<reference evidence="2" key="1">
    <citation type="submission" date="2015-07" db="EMBL/GenBank/DDBJ databases">
        <authorList>
            <consortium name="Consortium for Microbial Forensics and Genomics (microFORGE)"/>
            <person name="Knight B.M."/>
            <person name="Roberts D.P."/>
            <person name="Lin D."/>
            <person name="Hari K."/>
            <person name="Fletcher J."/>
            <person name="Melcher U."/>
            <person name="Blagden T."/>
            <person name="Winegar R.A."/>
        </authorList>
    </citation>
    <scope>NUCLEOTIDE SEQUENCE [LARGE SCALE GENOMIC DNA]</scope>
    <source>
        <strain evidence="2">NRRL B-1447</strain>
    </source>
</reference>
<gene>
    <name evidence="1" type="ORF">ADK75_08940</name>
</gene>
<accession>A0A0L8N030</accession>
<dbReference type="PATRIC" id="fig|1961.12.peg.2071"/>
<sequence length="178" mass="19002">MSEDEAIRQLRMLADERALGCEVDPGRLSEAGLGALLTGLDTPSIRTLAGLASWEAEHAPGLFEEVLDELGITPRLTADPNAVLWELARSWAKGIVDGSCDPGTAAGLIWSGAAAPLNYPEELRALVAWASTWEDWDEEHSAISHEELNASIIHAARELLTVLPEPPWIAANPPPAAG</sequence>
<dbReference type="EMBL" id="LGUV01000065">
    <property type="protein sequence ID" value="KOG56027.1"/>
    <property type="molecule type" value="Genomic_DNA"/>
</dbReference>